<reference evidence="1" key="1">
    <citation type="journal article" date="2014" name="Front. Microbiol.">
        <title>High frequency of phylogenetically diverse reductive dehalogenase-homologous genes in deep subseafloor sedimentary metagenomes.</title>
        <authorList>
            <person name="Kawai M."/>
            <person name="Futagami T."/>
            <person name="Toyoda A."/>
            <person name="Takaki Y."/>
            <person name="Nishi S."/>
            <person name="Hori S."/>
            <person name="Arai W."/>
            <person name="Tsubouchi T."/>
            <person name="Morono Y."/>
            <person name="Uchiyama I."/>
            <person name="Ito T."/>
            <person name="Fujiyama A."/>
            <person name="Inagaki F."/>
            <person name="Takami H."/>
        </authorList>
    </citation>
    <scope>NUCLEOTIDE SEQUENCE</scope>
    <source>
        <strain evidence="1">Expedition CK06-06</strain>
    </source>
</reference>
<organism evidence="1">
    <name type="scientific">marine sediment metagenome</name>
    <dbReference type="NCBI Taxonomy" id="412755"/>
    <lineage>
        <taxon>unclassified sequences</taxon>
        <taxon>metagenomes</taxon>
        <taxon>ecological metagenomes</taxon>
    </lineage>
</organism>
<accession>X0U0Y4</accession>
<gene>
    <name evidence="1" type="ORF">S01H1_26031</name>
</gene>
<comment type="caution">
    <text evidence="1">The sequence shown here is derived from an EMBL/GenBank/DDBJ whole genome shotgun (WGS) entry which is preliminary data.</text>
</comment>
<name>X0U0Y4_9ZZZZ</name>
<protein>
    <submittedName>
        <fullName evidence="1">Uncharacterized protein</fullName>
    </submittedName>
</protein>
<dbReference type="AlphaFoldDB" id="X0U0Y4"/>
<dbReference type="EMBL" id="BARS01015761">
    <property type="protein sequence ID" value="GAF94072.1"/>
    <property type="molecule type" value="Genomic_DNA"/>
</dbReference>
<evidence type="ECO:0000313" key="1">
    <source>
        <dbReference type="EMBL" id="GAF94072.1"/>
    </source>
</evidence>
<sequence length="89" mass="9894">MRPRCIKVSAAYVMNAFKVTSIKGDADEFEDLLEGEVFAAADEMYELARQGVYKVTPWLGDIPGWVATYVPGNRFVRACKAFVCILLGL</sequence>
<proteinExistence type="predicted"/>